<dbReference type="Proteomes" id="UP000260812">
    <property type="component" value="Unassembled WGS sequence"/>
</dbReference>
<protein>
    <submittedName>
        <fullName evidence="2">DUF3307 domain-containing protein</fullName>
    </submittedName>
</protein>
<keyword evidence="1" id="KW-0472">Membrane</keyword>
<comment type="caution">
    <text evidence="2">The sequence shown here is derived from an EMBL/GenBank/DDBJ whole genome shotgun (WGS) entry which is preliminary data.</text>
</comment>
<evidence type="ECO:0000256" key="1">
    <source>
        <dbReference type="SAM" id="Phobius"/>
    </source>
</evidence>
<dbReference type="RefSeq" id="WP_117544898.1">
    <property type="nucleotide sequence ID" value="NZ_JBKUNB010000009.1"/>
</dbReference>
<feature type="transmembrane region" description="Helical" evidence="1">
    <location>
        <begin position="134"/>
        <end position="155"/>
    </location>
</feature>
<dbReference type="GeneID" id="97988284"/>
<gene>
    <name evidence="2" type="ORF">DXC51_15765</name>
</gene>
<feature type="transmembrane region" description="Helical" evidence="1">
    <location>
        <begin position="37"/>
        <end position="55"/>
    </location>
</feature>
<feature type="transmembrane region" description="Helical" evidence="1">
    <location>
        <begin position="101"/>
        <end position="122"/>
    </location>
</feature>
<sequence length="255" mass="29417">MIFKECFVLLLLAHIISDFYLQSVGMEDRKSVKKQELIRHCVIYWIVMIMLLLFAMSYNLLLFGTIAVFVHAIIEIIKYVYISNIKKNNELSVQIKRNIFYFEQFVCLAGLFVISYFYAVYAPDTEIYRKLQNVFSVMELCAAKVVSWITAVLIIHKPVNMAISKMLLLYKPKSKDSDRKNDRNAGRLIGTIERSIMLIFISLQQYSAIGLVLTAKSIARYDKIVKEPDFAEYYLLGTLLSTLAVIAVSFIINMI</sequence>
<feature type="transmembrane region" description="Helical" evidence="1">
    <location>
        <begin position="61"/>
        <end position="81"/>
    </location>
</feature>
<dbReference type="Pfam" id="PF11750">
    <property type="entry name" value="DUF3307"/>
    <property type="match status" value="1"/>
</dbReference>
<organism evidence="2 3">
    <name type="scientific">Eisenbergiella massiliensis</name>
    <dbReference type="NCBI Taxonomy" id="1720294"/>
    <lineage>
        <taxon>Bacteria</taxon>
        <taxon>Bacillati</taxon>
        <taxon>Bacillota</taxon>
        <taxon>Clostridia</taxon>
        <taxon>Lachnospirales</taxon>
        <taxon>Lachnospiraceae</taxon>
        <taxon>Eisenbergiella</taxon>
    </lineage>
</organism>
<reference evidence="2" key="1">
    <citation type="submission" date="2018-08" db="EMBL/GenBank/DDBJ databases">
        <title>A genome reference for cultivated species of the human gut microbiota.</title>
        <authorList>
            <person name="Zou Y."/>
            <person name="Xue W."/>
            <person name="Luo G."/>
        </authorList>
    </citation>
    <scope>NUCLEOTIDE SEQUENCE [LARGE SCALE GENOMIC DNA]</scope>
    <source>
        <strain evidence="2">TF05-5AC</strain>
    </source>
</reference>
<evidence type="ECO:0000313" key="2">
    <source>
        <dbReference type="EMBL" id="RGE58860.1"/>
    </source>
</evidence>
<evidence type="ECO:0000313" key="3">
    <source>
        <dbReference type="Proteomes" id="UP000260812"/>
    </source>
</evidence>
<accession>A0A3E3I2I1</accession>
<proteinExistence type="predicted"/>
<dbReference type="InterPro" id="IPR021737">
    <property type="entry name" value="Phage_phiKZ_Orf197"/>
</dbReference>
<keyword evidence="3" id="KW-1185">Reference proteome</keyword>
<dbReference type="AlphaFoldDB" id="A0A3E3I2I1"/>
<dbReference type="EMBL" id="QVLV01000010">
    <property type="protein sequence ID" value="RGE58860.1"/>
    <property type="molecule type" value="Genomic_DNA"/>
</dbReference>
<keyword evidence="1" id="KW-0812">Transmembrane</keyword>
<feature type="transmembrane region" description="Helical" evidence="1">
    <location>
        <begin position="196"/>
        <end position="213"/>
    </location>
</feature>
<keyword evidence="1" id="KW-1133">Transmembrane helix</keyword>
<feature type="transmembrane region" description="Helical" evidence="1">
    <location>
        <begin position="233"/>
        <end position="252"/>
    </location>
</feature>
<name>A0A3E3I2I1_9FIRM</name>